<dbReference type="InterPro" id="IPR027417">
    <property type="entry name" value="P-loop_NTPase"/>
</dbReference>
<organism evidence="11 12">
    <name type="scientific">Pelagirhabdus alkalitolerans</name>
    <dbReference type="NCBI Taxonomy" id="1612202"/>
    <lineage>
        <taxon>Bacteria</taxon>
        <taxon>Bacillati</taxon>
        <taxon>Bacillota</taxon>
        <taxon>Bacilli</taxon>
        <taxon>Bacillales</taxon>
        <taxon>Bacillaceae</taxon>
        <taxon>Pelagirhabdus</taxon>
    </lineage>
</organism>
<dbReference type="Pfam" id="PF05192">
    <property type="entry name" value="MutS_III"/>
    <property type="match status" value="1"/>
</dbReference>
<dbReference type="SUPFAM" id="SSF48334">
    <property type="entry name" value="DNA repair protein MutS, domain III"/>
    <property type="match status" value="1"/>
</dbReference>
<gene>
    <name evidence="8" type="primary">mutS</name>
    <name evidence="11" type="ORF">SAMN05421734_102242</name>
</gene>
<feature type="binding site" evidence="8">
    <location>
        <begin position="607"/>
        <end position="614"/>
    </location>
    <ligand>
        <name>ATP</name>
        <dbReference type="ChEBI" id="CHEBI:30616"/>
    </ligand>
</feature>
<dbReference type="HAMAP" id="MF_00096">
    <property type="entry name" value="MutS"/>
    <property type="match status" value="1"/>
</dbReference>
<evidence type="ECO:0000313" key="12">
    <source>
        <dbReference type="Proteomes" id="UP000242949"/>
    </source>
</evidence>
<dbReference type="PIRSF" id="PIRSF037677">
    <property type="entry name" value="DNA_mis_repair_Msh6"/>
    <property type="match status" value="1"/>
</dbReference>
<comment type="similarity">
    <text evidence="1 8 9">Belongs to the DNA mismatch repair MutS family.</text>
</comment>
<dbReference type="STRING" id="1612202.SAMN05421734_102242"/>
<sequence length="861" mass="98341">MSNYTPMIQQYLKIKAQNQDSFLFFRLGDFYEMFFDDALLASRELEITLTSRDGGGDDRIPMCGVPYHSATNYIRTLVEKGYKVAICEQVEDPKSSKGVVKREVTQLVTPGTVMENTMLNENENNYLASLTACDDHTFSLAYVDLSTGELILTLITSGWDRVISELYNQPIKEIVIAKDLDDQYKTKLQEQIISTLSYCEETEVTESVQHLVESNEDPRLLKSFGRLIHYIETTQQRVLDHLKPVQVVELNDYLGLDMYSKRNLELTETIMKKGKQGSLLWVIDQTVTAMGSRTLKKWIERPLLDRYLLRQRYEIVEGFMDEFLIREDLREQLKTVYDLERLAGRVAYGNVNARDLLQLKRSLAQIPFIKETVQSMESEAIKALAKHVNPLPDLYQLLDESISEDAPLTIKDGGMIKDGFNEDLDQYRDASRNGKQWIAELEQKEKQETGIKSLKIGYNRVFGYYIEVTRANLHLLEEGRYERKQTLTNAERFITPELKETERLILSAEDKSVQLEYDLFLQLRDQVKTFIKPLQMLAEQISHIDCLQSFATVSEKQNYVKPELTNDNDVSIKEGRHPVVEKVMKDQMYVPNDVSMAQDSQMLLITGPNMSGKSTYMRQVALTVILAQVGCFVPAQAARLPIFDQIFTRIGAADDLVAGQSTFMVEMLESKHAITQATDQSLILLDEIGRGTSTYDGMALAQAIIEHIHDQIGAKTLFSTHYHELTTLTDALPQLKNIHVRAEEYEGRVVFLHQIQEGAADESYGIHVAQLAGLPDPLIKRARTILNDLESKPIHTEEKTKTKSNENQLSFFEEAPKDSQSQKKQTSSIESKLMSYDLLEMNPLEAMNVLYNLQKECKKGE</sequence>
<evidence type="ECO:0000313" key="11">
    <source>
        <dbReference type="EMBL" id="SDB89339.1"/>
    </source>
</evidence>
<dbReference type="GO" id="GO:0140664">
    <property type="term" value="F:ATP-dependent DNA damage sensor activity"/>
    <property type="evidence" value="ECO:0007669"/>
    <property type="project" value="InterPro"/>
</dbReference>
<evidence type="ECO:0000256" key="8">
    <source>
        <dbReference type="HAMAP-Rule" id="MF_00096"/>
    </source>
</evidence>
<dbReference type="PANTHER" id="PTHR11361">
    <property type="entry name" value="DNA MISMATCH REPAIR PROTEIN MUTS FAMILY MEMBER"/>
    <property type="match status" value="1"/>
</dbReference>
<dbReference type="SMART" id="SM00534">
    <property type="entry name" value="MUTSac"/>
    <property type="match status" value="1"/>
</dbReference>
<feature type="domain" description="Cyclic nucleotide-binding" evidence="10">
    <location>
        <begin position="238"/>
        <end position="285"/>
    </location>
</feature>
<keyword evidence="3 8" id="KW-0547">Nucleotide-binding</keyword>
<accession>A0A1G6H4Z7</accession>
<dbReference type="Pfam" id="PF00488">
    <property type="entry name" value="MutS_V"/>
    <property type="match status" value="1"/>
</dbReference>
<dbReference type="GO" id="GO:0006298">
    <property type="term" value="P:mismatch repair"/>
    <property type="evidence" value="ECO:0007669"/>
    <property type="project" value="UniProtKB-UniRule"/>
</dbReference>
<dbReference type="Gene3D" id="3.40.50.300">
    <property type="entry name" value="P-loop containing nucleotide triphosphate hydrolases"/>
    <property type="match status" value="1"/>
</dbReference>
<dbReference type="RefSeq" id="WP_090793165.1">
    <property type="nucleotide sequence ID" value="NZ_FMYI01000002.1"/>
</dbReference>
<keyword evidence="5 8" id="KW-0067">ATP-binding</keyword>
<proteinExistence type="inferred from homology"/>
<evidence type="ECO:0000256" key="9">
    <source>
        <dbReference type="RuleBase" id="RU003756"/>
    </source>
</evidence>
<protein>
    <recommendedName>
        <fullName evidence="2 8">DNA mismatch repair protein MutS</fullName>
    </recommendedName>
</protein>
<evidence type="ECO:0000256" key="3">
    <source>
        <dbReference type="ARBA" id="ARBA00022741"/>
    </source>
</evidence>
<keyword evidence="12" id="KW-1185">Reference proteome</keyword>
<keyword evidence="4 8" id="KW-0227">DNA damage</keyword>
<dbReference type="Pfam" id="PF05190">
    <property type="entry name" value="MutS_IV"/>
    <property type="match status" value="1"/>
</dbReference>
<dbReference type="InterPro" id="IPR045076">
    <property type="entry name" value="MutS"/>
</dbReference>
<dbReference type="InterPro" id="IPR000432">
    <property type="entry name" value="DNA_mismatch_repair_MutS_C"/>
</dbReference>
<dbReference type="Gene3D" id="1.10.1420.10">
    <property type="match status" value="2"/>
</dbReference>
<dbReference type="InterPro" id="IPR007860">
    <property type="entry name" value="DNA_mmatch_repair_MutS_con_dom"/>
</dbReference>
<dbReference type="GO" id="GO:0005524">
    <property type="term" value="F:ATP binding"/>
    <property type="evidence" value="ECO:0007669"/>
    <property type="project" value="UniProtKB-UniRule"/>
</dbReference>
<name>A0A1G6H4Z7_9BACI</name>
<dbReference type="GO" id="GO:0030983">
    <property type="term" value="F:mismatched DNA binding"/>
    <property type="evidence" value="ECO:0007669"/>
    <property type="project" value="InterPro"/>
</dbReference>
<evidence type="ECO:0000256" key="4">
    <source>
        <dbReference type="ARBA" id="ARBA00022763"/>
    </source>
</evidence>
<evidence type="ECO:0000259" key="10">
    <source>
        <dbReference type="PROSITE" id="PS50042"/>
    </source>
</evidence>
<evidence type="ECO:0000256" key="7">
    <source>
        <dbReference type="ARBA" id="ARBA00023204"/>
    </source>
</evidence>
<dbReference type="Proteomes" id="UP000242949">
    <property type="component" value="Unassembled WGS sequence"/>
</dbReference>
<evidence type="ECO:0000256" key="1">
    <source>
        <dbReference type="ARBA" id="ARBA00006271"/>
    </source>
</evidence>
<evidence type="ECO:0000256" key="2">
    <source>
        <dbReference type="ARBA" id="ARBA00021982"/>
    </source>
</evidence>
<dbReference type="NCBIfam" id="NF003810">
    <property type="entry name" value="PRK05399.1"/>
    <property type="match status" value="1"/>
</dbReference>
<dbReference type="OrthoDB" id="9802448at2"/>
<dbReference type="GO" id="GO:0003684">
    <property type="term" value="F:damaged DNA binding"/>
    <property type="evidence" value="ECO:0007669"/>
    <property type="project" value="UniProtKB-UniRule"/>
</dbReference>
<dbReference type="Pfam" id="PF01624">
    <property type="entry name" value="MutS_I"/>
    <property type="match status" value="1"/>
</dbReference>
<dbReference type="AlphaFoldDB" id="A0A1G6H4Z7"/>
<dbReference type="InterPro" id="IPR036678">
    <property type="entry name" value="MutS_con_dom_sf"/>
</dbReference>
<dbReference type="FunFam" id="1.10.1420.10:FF:000007">
    <property type="entry name" value="DNA mismatch repair protein MutS"/>
    <property type="match status" value="1"/>
</dbReference>
<keyword evidence="7 8" id="KW-0234">DNA repair</keyword>
<dbReference type="InterPro" id="IPR007861">
    <property type="entry name" value="DNA_mismatch_repair_MutS_clamp"/>
</dbReference>
<dbReference type="SMART" id="SM00533">
    <property type="entry name" value="MUTSd"/>
    <property type="match status" value="1"/>
</dbReference>
<comment type="function">
    <text evidence="8">This protein is involved in the repair of mismatches in DNA. It is possible that it carries out the mismatch recognition step. This protein has a weak ATPase activity.</text>
</comment>
<dbReference type="InterPro" id="IPR007695">
    <property type="entry name" value="DNA_mismatch_repair_MutS-lik_N"/>
</dbReference>
<dbReference type="NCBIfam" id="TIGR01070">
    <property type="entry name" value="mutS1"/>
    <property type="match status" value="1"/>
</dbReference>
<dbReference type="SUPFAM" id="SSF55271">
    <property type="entry name" value="DNA repair protein MutS, domain I"/>
    <property type="match status" value="1"/>
</dbReference>
<evidence type="ECO:0000256" key="6">
    <source>
        <dbReference type="ARBA" id="ARBA00023125"/>
    </source>
</evidence>
<dbReference type="PROSITE" id="PS00486">
    <property type="entry name" value="DNA_MISMATCH_REPAIR_2"/>
    <property type="match status" value="1"/>
</dbReference>
<dbReference type="Gene3D" id="3.30.420.110">
    <property type="entry name" value="MutS, connector domain"/>
    <property type="match status" value="1"/>
</dbReference>
<dbReference type="InterPro" id="IPR005748">
    <property type="entry name" value="DNA_mismatch_repair_MutS"/>
</dbReference>
<dbReference type="InterPro" id="IPR000595">
    <property type="entry name" value="cNMP-bd_dom"/>
</dbReference>
<keyword evidence="6 8" id="KW-0238">DNA-binding</keyword>
<dbReference type="SUPFAM" id="SSF53150">
    <property type="entry name" value="DNA repair protein MutS, domain II"/>
    <property type="match status" value="1"/>
</dbReference>
<dbReference type="PROSITE" id="PS50042">
    <property type="entry name" value="CNMP_BINDING_3"/>
    <property type="match status" value="1"/>
</dbReference>
<dbReference type="InterPro" id="IPR007696">
    <property type="entry name" value="DNA_mismatch_repair_MutS_core"/>
</dbReference>
<dbReference type="FunFam" id="3.40.1170.10:FF:000001">
    <property type="entry name" value="DNA mismatch repair protein MutS"/>
    <property type="match status" value="1"/>
</dbReference>
<reference evidence="12" key="1">
    <citation type="submission" date="2016-09" db="EMBL/GenBank/DDBJ databases">
        <authorList>
            <person name="Varghese N."/>
            <person name="Submissions S."/>
        </authorList>
    </citation>
    <scope>NUCLEOTIDE SEQUENCE [LARGE SCALE GENOMIC DNA]</scope>
    <source>
        <strain evidence="12">S5</strain>
    </source>
</reference>
<dbReference type="GO" id="GO:0005829">
    <property type="term" value="C:cytosol"/>
    <property type="evidence" value="ECO:0007669"/>
    <property type="project" value="TreeGrafter"/>
</dbReference>
<dbReference type="SUPFAM" id="SSF52540">
    <property type="entry name" value="P-loop containing nucleoside triphosphate hydrolases"/>
    <property type="match status" value="1"/>
</dbReference>
<dbReference type="Gene3D" id="3.40.1170.10">
    <property type="entry name" value="DNA repair protein MutS, domain I"/>
    <property type="match status" value="1"/>
</dbReference>
<evidence type="ECO:0000256" key="5">
    <source>
        <dbReference type="ARBA" id="ARBA00022840"/>
    </source>
</evidence>
<dbReference type="EMBL" id="FMYI01000002">
    <property type="protein sequence ID" value="SDB89339.1"/>
    <property type="molecule type" value="Genomic_DNA"/>
</dbReference>
<dbReference type="InterPro" id="IPR016151">
    <property type="entry name" value="DNA_mismatch_repair_MutS_N"/>
</dbReference>
<dbReference type="Pfam" id="PF05188">
    <property type="entry name" value="MutS_II"/>
    <property type="match status" value="1"/>
</dbReference>
<dbReference type="InterPro" id="IPR036187">
    <property type="entry name" value="DNA_mismatch_repair_MutS_sf"/>
</dbReference>
<dbReference type="PANTHER" id="PTHR11361:SF34">
    <property type="entry name" value="DNA MISMATCH REPAIR PROTEIN MSH1, MITOCHONDRIAL"/>
    <property type="match status" value="1"/>
</dbReference>
<dbReference type="InterPro" id="IPR017261">
    <property type="entry name" value="DNA_mismatch_repair_MutS/MSH"/>
</dbReference>
<dbReference type="CDD" id="cd03284">
    <property type="entry name" value="ABC_MutS1"/>
    <property type="match status" value="1"/>
</dbReference>
<dbReference type="FunFam" id="3.40.50.300:FF:000896">
    <property type="entry name" value="DNA mismatch repair protein MutS"/>
    <property type="match status" value="1"/>
</dbReference>